<accession>A0A0J6VC08</accession>
<feature type="transmembrane region" description="Helical" evidence="6">
    <location>
        <begin position="238"/>
        <end position="258"/>
    </location>
</feature>
<sequence length="259" mass="27659">MGAGHAHPLYRDGDSPLHRLPAEVKIVTLVAFVLAVVATPRELFWPFGVYALIVLMVWAVAKIPLRWVLPRMLIEAPFVVLAVLLPFAEGGEQVRVGGLSLSVAGLYAAWGIVIKGTLGVAASLTVAATTTARELPVALSRLRVPAVIVSMLTLMIRYVDVLAAEIRRMRLARVSRGDSPRMLHQIGATAAGVGALFLRSYERGERVYLAMLSRGFDGRVPPLALGAGCPAAASSRQWMLALLPATAAVLVAASAWVIR</sequence>
<dbReference type="Proteomes" id="UP000036313">
    <property type="component" value="Unassembled WGS sequence"/>
</dbReference>
<feature type="transmembrane region" description="Helical" evidence="6">
    <location>
        <begin position="67"/>
        <end position="87"/>
    </location>
</feature>
<protein>
    <submittedName>
        <fullName evidence="7">Cobalt ABC transporter permease</fullName>
    </submittedName>
    <submittedName>
        <fullName evidence="8">Energy-coupling factor transporter transmembrane protein EcfT</fullName>
    </submittedName>
</protein>
<dbReference type="EMBL" id="LAUZ02000132">
    <property type="protein sequence ID" value="KKE98921.1"/>
    <property type="molecule type" value="Genomic_DNA"/>
</dbReference>
<comment type="subcellular location">
    <subcellularLocation>
        <location evidence="1">Cell membrane</location>
        <topology evidence="1">Multi-pass membrane protein</topology>
    </subcellularLocation>
</comment>
<proteinExistence type="predicted"/>
<dbReference type="GO" id="GO:0043190">
    <property type="term" value="C:ATP-binding cassette (ABC) transporter complex"/>
    <property type="evidence" value="ECO:0007669"/>
    <property type="project" value="InterPro"/>
</dbReference>
<dbReference type="OrthoDB" id="4533at2"/>
<evidence type="ECO:0000256" key="2">
    <source>
        <dbReference type="ARBA" id="ARBA00022475"/>
    </source>
</evidence>
<dbReference type="InterPro" id="IPR003339">
    <property type="entry name" value="ABC/ECF_trnsptr_transmembrane"/>
</dbReference>
<organism evidence="8 10">
    <name type="scientific">Mycolicibacterium obuense</name>
    <dbReference type="NCBI Taxonomy" id="1807"/>
    <lineage>
        <taxon>Bacteria</taxon>
        <taxon>Bacillati</taxon>
        <taxon>Actinomycetota</taxon>
        <taxon>Actinomycetes</taxon>
        <taxon>Mycobacteriales</taxon>
        <taxon>Mycobacteriaceae</taxon>
        <taxon>Mycolicibacterium</taxon>
    </lineage>
</organism>
<dbReference type="InterPro" id="IPR051611">
    <property type="entry name" value="ECF_transporter_component"/>
</dbReference>
<dbReference type="GO" id="GO:0006824">
    <property type="term" value="P:cobalt ion transport"/>
    <property type="evidence" value="ECO:0007669"/>
    <property type="project" value="InterPro"/>
</dbReference>
<dbReference type="EMBL" id="JYNU01000058">
    <property type="protein sequence ID" value="KMO68475.1"/>
    <property type="molecule type" value="Genomic_DNA"/>
</dbReference>
<keyword evidence="3 6" id="KW-0812">Transmembrane</keyword>
<keyword evidence="9" id="KW-1185">Reference proteome</keyword>
<evidence type="ECO:0000256" key="5">
    <source>
        <dbReference type="ARBA" id="ARBA00023136"/>
    </source>
</evidence>
<reference evidence="8 10" key="1">
    <citation type="journal article" date="2015" name="Genome Biol. Evol.">
        <title>Characterization of Three Mycobacterium spp. with Potential Use in Bioremediation by Genome Sequencing and Comparative Genomics.</title>
        <authorList>
            <person name="Das S."/>
            <person name="Pettersson B.M."/>
            <person name="Behra P.R."/>
            <person name="Ramesh M."/>
            <person name="Dasgupta S."/>
            <person name="Bhattacharya A."/>
            <person name="Kirsebom L.A."/>
        </authorList>
    </citation>
    <scope>NUCLEOTIDE SEQUENCE [LARGE SCALE GENOMIC DNA]</scope>
    <source>
        <strain evidence="8 10">DSM 44075</strain>
    </source>
</reference>
<keyword evidence="4 6" id="KW-1133">Transmembrane helix</keyword>
<feature type="transmembrane region" description="Helical" evidence="6">
    <location>
        <begin position="99"/>
        <end position="122"/>
    </location>
</feature>
<gene>
    <name evidence="8" type="primary">ecfT_2</name>
    <name evidence="8" type="ORF">MOBUDSM44075_05477</name>
    <name evidence="7" type="ORF">WN67_26705</name>
</gene>
<keyword evidence="2" id="KW-1003">Cell membrane</keyword>
<dbReference type="AlphaFoldDB" id="A0A0J6VC08"/>
<dbReference type="PANTHER" id="PTHR34857:SF2">
    <property type="entry name" value="SLL0384 PROTEIN"/>
    <property type="match status" value="1"/>
</dbReference>
<comment type="caution">
    <text evidence="8">The sequence shown here is derived from an EMBL/GenBank/DDBJ whole genome shotgun (WGS) entry which is preliminary data.</text>
</comment>
<dbReference type="NCBIfam" id="TIGR02454">
    <property type="entry name" value="ECF_T_CbiQ"/>
    <property type="match status" value="1"/>
</dbReference>
<dbReference type="Pfam" id="PF02361">
    <property type="entry name" value="CbiQ"/>
    <property type="match status" value="1"/>
</dbReference>
<feature type="transmembrane region" description="Helical" evidence="6">
    <location>
        <begin position="142"/>
        <end position="161"/>
    </location>
</feature>
<dbReference type="CDD" id="cd16914">
    <property type="entry name" value="EcfT"/>
    <property type="match status" value="1"/>
</dbReference>
<evidence type="ECO:0000313" key="9">
    <source>
        <dbReference type="Proteomes" id="UP000034150"/>
    </source>
</evidence>
<dbReference type="STRING" id="1807.MOBUDSM44075_05477"/>
<evidence type="ECO:0000256" key="4">
    <source>
        <dbReference type="ARBA" id="ARBA00022989"/>
    </source>
</evidence>
<dbReference type="RefSeq" id="WP_046366100.1">
    <property type="nucleotide sequence ID" value="NZ_CALTXN010000024.1"/>
</dbReference>
<dbReference type="PATRIC" id="fig|1807.13.peg.5903"/>
<dbReference type="Proteomes" id="UP000034150">
    <property type="component" value="Unassembled WGS sequence"/>
</dbReference>
<dbReference type="PANTHER" id="PTHR34857">
    <property type="entry name" value="SLL0384 PROTEIN"/>
    <property type="match status" value="1"/>
</dbReference>
<evidence type="ECO:0000256" key="3">
    <source>
        <dbReference type="ARBA" id="ARBA00022692"/>
    </source>
</evidence>
<name>A0A0J6VC08_9MYCO</name>
<keyword evidence="5 6" id="KW-0472">Membrane</keyword>
<evidence type="ECO:0000256" key="1">
    <source>
        <dbReference type="ARBA" id="ARBA00004651"/>
    </source>
</evidence>
<feature type="transmembrane region" description="Helical" evidence="6">
    <location>
        <begin position="43"/>
        <end position="61"/>
    </location>
</feature>
<evidence type="ECO:0000313" key="8">
    <source>
        <dbReference type="EMBL" id="KMO68475.1"/>
    </source>
</evidence>
<dbReference type="InterPro" id="IPR012809">
    <property type="entry name" value="ECF_CbiQ"/>
</dbReference>
<evidence type="ECO:0000313" key="7">
    <source>
        <dbReference type="EMBL" id="KKE98921.1"/>
    </source>
</evidence>
<reference evidence="7 9" key="2">
    <citation type="submission" date="2015-04" db="EMBL/GenBank/DDBJ databases">
        <title>Genome sequence of Mycobacterium obuense UC1.</title>
        <authorList>
            <person name="Greninger A.L."/>
            <person name="Cunningham G."/>
            <person name="Chiu C.Y."/>
            <person name="Miller S."/>
        </authorList>
    </citation>
    <scope>NUCLEOTIDE SEQUENCE [LARGE SCALE GENOMIC DNA]</scope>
    <source>
        <strain evidence="7 9">UC1</strain>
    </source>
</reference>
<evidence type="ECO:0000313" key="10">
    <source>
        <dbReference type="Proteomes" id="UP000036313"/>
    </source>
</evidence>
<evidence type="ECO:0000256" key="6">
    <source>
        <dbReference type="SAM" id="Phobius"/>
    </source>
</evidence>